<proteinExistence type="predicted"/>
<evidence type="ECO:0000256" key="1">
    <source>
        <dbReference type="SAM" id="SignalP"/>
    </source>
</evidence>
<accession>A0A1W1YKS8</accession>
<dbReference type="Pfam" id="PF09912">
    <property type="entry name" value="DUF2141"/>
    <property type="match status" value="1"/>
</dbReference>
<dbReference type="AlphaFoldDB" id="A0A1W1YKS8"/>
<name>A0A1W1YKS8_9FLAO</name>
<feature type="signal peptide" evidence="1">
    <location>
        <begin position="1"/>
        <end position="17"/>
    </location>
</feature>
<keyword evidence="3" id="KW-1185">Reference proteome</keyword>
<dbReference type="InterPro" id="IPR018673">
    <property type="entry name" value="DUF2141"/>
</dbReference>
<dbReference type="STRING" id="504486.SAMN05660703_0605"/>
<dbReference type="Proteomes" id="UP000192360">
    <property type="component" value="Unassembled WGS sequence"/>
</dbReference>
<reference evidence="2 3" key="1">
    <citation type="submission" date="2017-04" db="EMBL/GenBank/DDBJ databases">
        <authorList>
            <person name="Afonso C.L."/>
            <person name="Miller P.J."/>
            <person name="Scott M.A."/>
            <person name="Spackman E."/>
            <person name="Goraichik I."/>
            <person name="Dimitrov K.M."/>
            <person name="Suarez D.L."/>
            <person name="Swayne D.E."/>
        </authorList>
    </citation>
    <scope>NUCLEOTIDE SEQUENCE [LARGE SCALE GENOMIC DNA]</scope>
    <source>
        <strain evidence="2 3">DSM 21164</strain>
    </source>
</reference>
<dbReference type="EMBL" id="FWXO01000001">
    <property type="protein sequence ID" value="SMC36749.1"/>
    <property type="molecule type" value="Genomic_DNA"/>
</dbReference>
<organism evidence="2 3">
    <name type="scientific">Cellulophaga tyrosinoxydans</name>
    <dbReference type="NCBI Taxonomy" id="504486"/>
    <lineage>
        <taxon>Bacteria</taxon>
        <taxon>Pseudomonadati</taxon>
        <taxon>Bacteroidota</taxon>
        <taxon>Flavobacteriia</taxon>
        <taxon>Flavobacteriales</taxon>
        <taxon>Flavobacteriaceae</taxon>
        <taxon>Cellulophaga</taxon>
    </lineage>
</organism>
<gene>
    <name evidence="2" type="ORF">SAMN05660703_0605</name>
</gene>
<dbReference type="OrthoDB" id="9788332at2"/>
<evidence type="ECO:0000313" key="3">
    <source>
        <dbReference type="Proteomes" id="UP000192360"/>
    </source>
</evidence>
<feature type="chain" id="PRO_5012800105" evidence="1">
    <location>
        <begin position="18"/>
        <end position="136"/>
    </location>
</feature>
<protein>
    <submittedName>
        <fullName evidence="2">Uncharacterized conserved protein, DUF2141 family</fullName>
    </submittedName>
</protein>
<sequence>MKRMLFLLVFLPMTLLAQNSLKVKVKNVAHSTGKINIAVYNSSNDFLSFNHAYKVESGQAVKEETMVEFTDLPSGTYAFAVFHDENANGVLDTNFLGIPKEPVGFSIGKMKTFGPPSFQECSFQINTNKEITVSLK</sequence>
<evidence type="ECO:0000313" key="2">
    <source>
        <dbReference type="EMBL" id="SMC36749.1"/>
    </source>
</evidence>
<keyword evidence="1" id="KW-0732">Signal</keyword>